<evidence type="ECO:0000313" key="3">
    <source>
        <dbReference type="EMBL" id="TSD14025.1"/>
    </source>
</evidence>
<dbReference type="AlphaFoldDB" id="A0A554N9J3"/>
<dbReference type="RefSeq" id="WP_144262076.1">
    <property type="nucleotide sequence ID" value="NZ_QMDX01000005.1"/>
</dbReference>
<protein>
    <submittedName>
        <fullName evidence="3">Uncharacterized protein</fullName>
    </submittedName>
</protein>
<dbReference type="OrthoDB" id="230385at2157"/>
<accession>A0A554N9J3</accession>
<dbReference type="EMBL" id="QMDX01000005">
    <property type="protein sequence ID" value="TSD14025.1"/>
    <property type="molecule type" value="Genomic_DNA"/>
</dbReference>
<comment type="caution">
    <text evidence="3">The sequence shown here is derived from an EMBL/GenBank/DDBJ whole genome shotgun (WGS) entry which is preliminary data.</text>
</comment>
<reference evidence="3 4" key="1">
    <citation type="submission" date="2018-06" db="EMBL/GenBank/DDBJ databases">
        <title>Natronomonas sp. F16-60 a new haloarchaeon isolated from a solar saltern of Isla Cristina, Huelva, Spain.</title>
        <authorList>
            <person name="Duran-Viseras A."/>
            <person name="Sanchez-Porro C."/>
            <person name="Ventosa A."/>
        </authorList>
    </citation>
    <scope>NUCLEOTIDE SEQUENCE [LARGE SCALE GENOMIC DNA]</scope>
    <source>
        <strain evidence="3 4">F16-60</strain>
    </source>
</reference>
<evidence type="ECO:0000313" key="4">
    <source>
        <dbReference type="Proteomes" id="UP000319894"/>
    </source>
</evidence>
<evidence type="ECO:0000259" key="2">
    <source>
        <dbReference type="Pfam" id="PF25213"/>
    </source>
</evidence>
<sequence length="262" mass="28895">MDAREGIDFLAGSDGRIAVLRELAEGPCRPCELRDRTGASRTAIHRALSGAEEYGWVRKQEQRYSLTGAGRHVFRKYEELTTAVERGNRFSDFLSAFGRADDLPFPFDGDVCVSTPTEPQAAETFLFERFPANADRFRGFSPVLTQRLVDSFEPTIEAGTTVELVYSEDFASHMQDSYPGMVELAVSSEGVTIHVVPDPIDSGLALIDGEVFLKAYGSHGDLRACLHSADADLFEWAAGWFDRKSSDSVPLSRYTEGVRPPG</sequence>
<dbReference type="Pfam" id="PF08350">
    <property type="entry name" value="FilR1_middle"/>
    <property type="match status" value="1"/>
</dbReference>
<organism evidence="3 4">
    <name type="scientific">Haloglomus irregulare</name>
    <dbReference type="NCBI Taxonomy" id="2234134"/>
    <lineage>
        <taxon>Archaea</taxon>
        <taxon>Methanobacteriati</taxon>
        <taxon>Methanobacteriota</taxon>
        <taxon>Stenosarchaea group</taxon>
        <taxon>Halobacteria</taxon>
        <taxon>Halobacteriales</taxon>
        <taxon>Natronomonadaceae</taxon>
        <taxon>Haloglomus</taxon>
    </lineage>
</organism>
<dbReference type="Gene3D" id="1.10.10.10">
    <property type="entry name" value="Winged helix-like DNA-binding domain superfamily/Winged helix DNA-binding domain"/>
    <property type="match status" value="1"/>
</dbReference>
<feature type="domain" description="HVO-A0261-like N-terminal" evidence="2">
    <location>
        <begin position="4"/>
        <end position="89"/>
    </location>
</feature>
<dbReference type="InterPro" id="IPR036388">
    <property type="entry name" value="WH-like_DNA-bd_sf"/>
</dbReference>
<dbReference type="InterPro" id="IPR057527">
    <property type="entry name" value="HVO_A0261-like_N"/>
</dbReference>
<dbReference type="CDD" id="cd00090">
    <property type="entry name" value="HTH_ARSR"/>
    <property type="match status" value="1"/>
</dbReference>
<evidence type="ECO:0000259" key="1">
    <source>
        <dbReference type="Pfam" id="PF08350"/>
    </source>
</evidence>
<dbReference type="InterPro" id="IPR011991">
    <property type="entry name" value="ArsR-like_HTH"/>
</dbReference>
<dbReference type="InterPro" id="IPR036390">
    <property type="entry name" value="WH_DNA-bd_sf"/>
</dbReference>
<proteinExistence type="predicted"/>
<feature type="domain" description="Methanogenesis regulatory protein FilR1 middle" evidence="1">
    <location>
        <begin position="132"/>
        <end position="243"/>
    </location>
</feature>
<dbReference type="InterPro" id="IPR013561">
    <property type="entry name" value="FilR1_middle_dom"/>
</dbReference>
<dbReference type="InParanoid" id="A0A554N9J3"/>
<name>A0A554N9J3_9EURY</name>
<gene>
    <name evidence="3" type="ORF">DP107_10320</name>
</gene>
<dbReference type="SUPFAM" id="SSF46785">
    <property type="entry name" value="Winged helix' DNA-binding domain"/>
    <property type="match status" value="1"/>
</dbReference>
<dbReference type="Pfam" id="PF25213">
    <property type="entry name" value="HVO_A0261_N"/>
    <property type="match status" value="1"/>
</dbReference>
<keyword evidence="4" id="KW-1185">Reference proteome</keyword>
<dbReference type="Proteomes" id="UP000319894">
    <property type="component" value="Unassembled WGS sequence"/>
</dbReference>